<dbReference type="Gene3D" id="3.30.300.30">
    <property type="match status" value="1"/>
</dbReference>
<dbReference type="Gene3D" id="3.40.50.12780">
    <property type="entry name" value="N-terminal domain of ligase-like"/>
    <property type="match status" value="1"/>
</dbReference>
<name>A0ABU5Y818_9FLAO</name>
<gene>
    <name evidence="2" type="ORF">VJJ49_05155</name>
</gene>
<dbReference type="PANTHER" id="PTHR43845">
    <property type="entry name" value="BLR5969 PROTEIN"/>
    <property type="match status" value="1"/>
</dbReference>
<reference evidence="2 3" key="1">
    <citation type="submission" date="2023-12" db="EMBL/GenBank/DDBJ databases">
        <title>Genomic sequences of Capnocytophaga and Parvimonas strains.</title>
        <authorList>
            <person name="Watt R.M."/>
            <person name="Wang M."/>
            <person name="Yang T."/>
            <person name="Tong W.M."/>
        </authorList>
    </citation>
    <scope>NUCLEOTIDE SEQUENCE [LARGE SCALE GENOMIC DNA]</scope>
    <source>
        <strain evidence="2 3">CCUG 13156</strain>
    </source>
</reference>
<dbReference type="Pfam" id="PF00501">
    <property type="entry name" value="AMP-binding"/>
    <property type="match status" value="1"/>
</dbReference>
<feature type="domain" description="AMP-dependent synthetase/ligase" evidence="1">
    <location>
        <begin position="90"/>
        <end position="291"/>
    </location>
</feature>
<organism evidence="2 3">
    <name type="scientific">Capnocytophaga gingivalis</name>
    <dbReference type="NCBI Taxonomy" id="1017"/>
    <lineage>
        <taxon>Bacteria</taxon>
        <taxon>Pseudomonadati</taxon>
        <taxon>Bacteroidota</taxon>
        <taxon>Flavobacteriia</taxon>
        <taxon>Flavobacteriales</taxon>
        <taxon>Flavobacteriaceae</taxon>
        <taxon>Capnocytophaga</taxon>
    </lineage>
</organism>
<comment type="caution">
    <text evidence="2">The sequence shown here is derived from an EMBL/GenBank/DDBJ whole genome shotgun (WGS) entry which is preliminary data.</text>
</comment>
<dbReference type="RefSeq" id="WP_002669746.1">
    <property type="nucleotide sequence ID" value="NZ_CBDEJH010000095.1"/>
</dbReference>
<dbReference type="InterPro" id="IPR042099">
    <property type="entry name" value="ANL_N_sf"/>
</dbReference>
<sequence length="434" mass="49452">MSFPIPIIETQSKDAIRLFQEEKLRELLQYLKEKSPYYQRLFRENNIDITQIQHLEDLQRLPTTSKDDLQRYNDDFLCVPKEAIVDYASTSGTLGKPVTFGLTDRDLERLAYNEAISLSCAGISQGDVVQLMTTIDRRFMAGLAYFLGIRHLGASIVRIGAGIPELQWDSILSYHPTYLIAVPSFLLKLIEYAEKNDIDYRHSSVKGVVCIGETLRQQDFSPNLLTDKIMEKWPELRLYSTYASTEMSTTFTECDAQQGGHHHPELIITEVLDDEGNPLPYGQLGELTITTLGVEGMPLLRFRTGDMVTLYDTPCSCGRNTLRVSPVVGRKQQMIKYKGTTLYPPALMDLLTEFAQVENYIIEISSNEILTDEILIKIGTCEPSEALKEEIANHFRAKMRVVPKIEFYPVDTIEQQLYPKGSRKPVKFIDRRGE</sequence>
<proteinExistence type="predicted"/>
<dbReference type="SUPFAM" id="SSF56801">
    <property type="entry name" value="Acetyl-CoA synthetase-like"/>
    <property type="match status" value="1"/>
</dbReference>
<evidence type="ECO:0000313" key="3">
    <source>
        <dbReference type="Proteomes" id="UP001324270"/>
    </source>
</evidence>
<accession>A0ABU5Y818</accession>
<protein>
    <submittedName>
        <fullName evidence="2">AMP-binding protein</fullName>
    </submittedName>
</protein>
<dbReference type="Proteomes" id="UP001324270">
    <property type="component" value="Unassembled WGS sequence"/>
</dbReference>
<dbReference type="EMBL" id="JAYKBV010000005">
    <property type="protein sequence ID" value="MEB3040083.1"/>
    <property type="molecule type" value="Genomic_DNA"/>
</dbReference>
<evidence type="ECO:0000259" key="1">
    <source>
        <dbReference type="Pfam" id="PF00501"/>
    </source>
</evidence>
<evidence type="ECO:0000313" key="2">
    <source>
        <dbReference type="EMBL" id="MEB3040083.1"/>
    </source>
</evidence>
<dbReference type="PANTHER" id="PTHR43845:SF1">
    <property type="entry name" value="BLR5969 PROTEIN"/>
    <property type="match status" value="1"/>
</dbReference>
<dbReference type="InterPro" id="IPR000873">
    <property type="entry name" value="AMP-dep_synth/lig_dom"/>
</dbReference>
<dbReference type="InterPro" id="IPR045851">
    <property type="entry name" value="AMP-bd_C_sf"/>
</dbReference>
<keyword evidence="3" id="KW-1185">Reference proteome</keyword>